<name>A0ABY3EUX7_9BURK</name>
<comment type="caution">
    <text evidence="5">The sequence shown here is derived from an EMBL/GenBank/DDBJ whole genome shotgun (WGS) entry which is preliminary data.</text>
</comment>
<evidence type="ECO:0000256" key="1">
    <source>
        <dbReference type="ARBA" id="ARBA00022737"/>
    </source>
</evidence>
<dbReference type="PANTHER" id="PTHR47870">
    <property type="entry name" value="CYTOCHROME C-TYPE BIOGENESIS PROTEIN CCMH"/>
    <property type="match status" value="1"/>
</dbReference>
<dbReference type="InterPro" id="IPR056413">
    <property type="entry name" value="TPR_CcmH_CycH"/>
</dbReference>
<evidence type="ECO:0000256" key="2">
    <source>
        <dbReference type="ARBA" id="ARBA00022803"/>
    </source>
</evidence>
<evidence type="ECO:0000313" key="6">
    <source>
        <dbReference type="Proteomes" id="UP000318943"/>
    </source>
</evidence>
<evidence type="ECO:0000256" key="3">
    <source>
        <dbReference type="PROSITE-ProRule" id="PRU00339"/>
    </source>
</evidence>
<gene>
    <name evidence="5" type="ORF">FGG12_01215</name>
</gene>
<dbReference type="InterPro" id="IPR019734">
    <property type="entry name" value="TPR_rpt"/>
</dbReference>
<dbReference type="PANTHER" id="PTHR47870:SF4">
    <property type="entry name" value="CYTOCHROME C-TYPE BIOGENESIS PROTEIN CYCH"/>
    <property type="match status" value="1"/>
</dbReference>
<dbReference type="EMBL" id="VCIZ01000001">
    <property type="protein sequence ID" value="TSP14785.1"/>
    <property type="molecule type" value="Genomic_DNA"/>
</dbReference>
<dbReference type="InterPro" id="IPR011990">
    <property type="entry name" value="TPR-like_helical_dom_sf"/>
</dbReference>
<dbReference type="PROSITE" id="PS50005">
    <property type="entry name" value="TPR"/>
    <property type="match status" value="1"/>
</dbReference>
<feature type="domain" description="Cytochrome c-type biogenesis protein H TPR" evidence="4">
    <location>
        <begin position="28"/>
        <end position="161"/>
    </location>
</feature>
<evidence type="ECO:0000313" key="5">
    <source>
        <dbReference type="EMBL" id="TSP14785.1"/>
    </source>
</evidence>
<dbReference type="Proteomes" id="UP000318943">
    <property type="component" value="Unassembled WGS sequence"/>
</dbReference>
<proteinExistence type="predicted"/>
<keyword evidence="2 3" id="KW-0802">TPR repeat</keyword>
<feature type="repeat" description="TPR" evidence="3">
    <location>
        <begin position="55"/>
        <end position="88"/>
    </location>
</feature>
<dbReference type="Pfam" id="PF23914">
    <property type="entry name" value="TPR_CcmH_CycH"/>
    <property type="match status" value="1"/>
</dbReference>
<accession>A0ABY3EUX7</accession>
<protein>
    <submittedName>
        <fullName evidence="5">Tetratricopeptide repeat protein</fullName>
    </submittedName>
</protein>
<sequence>MLLYLHLGNPGMVRAAWASTPATLPAGDGHTVDMQQIDAMVSRLALRLRQEPGDANGWYMLARSYTALERFDDAAAAYAKAVALVPDAAALRADYADALASAAGGQLEGAPMEQVRAALALDGDEPKALALAGTDAAERGALAEAIGYWERLYRLLPAESETARRVRGNLEAARGALK</sequence>
<keyword evidence="6" id="KW-1185">Reference proteome</keyword>
<evidence type="ECO:0000259" key="4">
    <source>
        <dbReference type="Pfam" id="PF23914"/>
    </source>
</evidence>
<keyword evidence="1" id="KW-0677">Repeat</keyword>
<dbReference type="SMART" id="SM00028">
    <property type="entry name" value="TPR"/>
    <property type="match status" value="2"/>
</dbReference>
<dbReference type="SUPFAM" id="SSF48452">
    <property type="entry name" value="TPR-like"/>
    <property type="match status" value="1"/>
</dbReference>
<organism evidence="5 6">
    <name type="scientific">Cupriavidus campinensis</name>
    <dbReference type="NCBI Taxonomy" id="151783"/>
    <lineage>
        <taxon>Bacteria</taxon>
        <taxon>Pseudomonadati</taxon>
        <taxon>Pseudomonadota</taxon>
        <taxon>Betaproteobacteria</taxon>
        <taxon>Burkholderiales</taxon>
        <taxon>Burkholderiaceae</taxon>
        <taxon>Cupriavidus</taxon>
    </lineage>
</organism>
<dbReference type="Gene3D" id="1.25.40.10">
    <property type="entry name" value="Tetratricopeptide repeat domain"/>
    <property type="match status" value="1"/>
</dbReference>
<reference evidence="5 6" key="1">
    <citation type="submission" date="2019-05" db="EMBL/GenBank/DDBJ databases">
        <title>Whole genome sequence analysis of Cupriavidus campinensis S14E4C strain.</title>
        <authorList>
            <person name="Abbaszade G."/>
            <person name="Szabo A."/>
            <person name="Toumi M."/>
            <person name="Toth E."/>
        </authorList>
    </citation>
    <scope>NUCLEOTIDE SEQUENCE [LARGE SCALE GENOMIC DNA]</scope>
    <source>
        <strain evidence="5 6">S14E4C</strain>
    </source>
</reference>
<dbReference type="InterPro" id="IPR051263">
    <property type="entry name" value="C-type_cytochrome_biogenesis"/>
</dbReference>